<evidence type="ECO:0000256" key="2">
    <source>
        <dbReference type="ARBA" id="ARBA00022475"/>
    </source>
</evidence>
<keyword evidence="9 10" id="KW-0807">Transducer</keyword>
<evidence type="ECO:0000256" key="7">
    <source>
        <dbReference type="ARBA" id="ARBA00023170"/>
    </source>
</evidence>
<keyword evidence="6 11" id="KW-0472">Membrane</keyword>
<evidence type="ECO:0000256" key="9">
    <source>
        <dbReference type="ARBA" id="ARBA00023224"/>
    </source>
</evidence>
<feature type="transmembrane region" description="Helical" evidence="11">
    <location>
        <begin position="140"/>
        <end position="159"/>
    </location>
</feature>
<dbReference type="PANTHER" id="PTHR24232">
    <property type="entry name" value="G-PROTEIN COUPLED RECEPTOR"/>
    <property type="match status" value="1"/>
</dbReference>
<dbReference type="PROSITE" id="PS00237">
    <property type="entry name" value="G_PROTEIN_RECEP_F1_1"/>
    <property type="match status" value="1"/>
</dbReference>
<evidence type="ECO:0000256" key="10">
    <source>
        <dbReference type="RuleBase" id="RU000688"/>
    </source>
</evidence>
<dbReference type="Gene3D" id="1.20.1070.10">
    <property type="entry name" value="Rhodopsin 7-helix transmembrane proteins"/>
    <property type="match status" value="1"/>
</dbReference>
<dbReference type="PROSITE" id="PS50262">
    <property type="entry name" value="G_PROTEIN_RECEP_F1_2"/>
    <property type="match status" value="1"/>
</dbReference>
<dbReference type="RefSeq" id="XP_012689412.1">
    <property type="nucleotide sequence ID" value="XM_012833958.3"/>
</dbReference>
<keyword evidence="2" id="KW-1003">Cell membrane</keyword>
<gene>
    <name evidence="14" type="primary">p2ry8</name>
</gene>
<dbReference type="AlphaFoldDB" id="A0A6P3W635"/>
<dbReference type="SUPFAM" id="SSF81321">
    <property type="entry name" value="Family A G protein-coupled receptor-like"/>
    <property type="match status" value="1"/>
</dbReference>
<dbReference type="GO" id="GO:0004930">
    <property type="term" value="F:G protein-coupled receptor activity"/>
    <property type="evidence" value="ECO:0007669"/>
    <property type="project" value="UniProtKB-KW"/>
</dbReference>
<keyword evidence="4 11" id="KW-1133">Transmembrane helix</keyword>
<dbReference type="CTD" id="286530"/>
<dbReference type="FunFam" id="1.20.1070.10:FF:000040">
    <property type="entry name" value="Coagulation factor 2 (thrombin) receptor"/>
    <property type="match status" value="1"/>
</dbReference>
<feature type="transmembrane region" description="Helical" evidence="11">
    <location>
        <begin position="273"/>
        <end position="296"/>
    </location>
</feature>
<sequence length="344" mass="39468">MPGNSTIEMDEDTLAFFKNTTASYLISSIYIIVTVVSLTSNGMALWLLLFRTSPKTPTIIFMINLTLSDLAMSTVLPFQIYYLLAGYNWTLGSWSCTLLTVVFYANMYCSILTMTAISIERYLGIVKPMIFREIREKTSYAVVLCSLMWAVVLGILYPLERADLLYEVKELDINTCFDVIRMDQLPSIFHWAALFSVMFLFLFLIPLIVTIFCYVSIICKLVKDDYSSQQKGKIIRLAIIVLFVFVVCFAPNNILLIVHAVSRLFYKKSYYMAYKLSLSLSCINSCLDPFIFYFACKEFRRKLRKMLNMTTLSGADTHVPLNEDLYSMRSQPEEEVLSFSQNGT</sequence>
<dbReference type="InterPro" id="IPR000276">
    <property type="entry name" value="GPCR_Rhodpsn"/>
</dbReference>
<evidence type="ECO:0000256" key="4">
    <source>
        <dbReference type="ARBA" id="ARBA00022989"/>
    </source>
</evidence>
<accession>A0A6P3W635</accession>
<feature type="domain" description="G-protein coupled receptors family 1 profile" evidence="12">
    <location>
        <begin position="40"/>
        <end position="292"/>
    </location>
</feature>
<keyword evidence="13" id="KW-1185">Reference proteome</keyword>
<keyword evidence="3 10" id="KW-0812">Transmembrane</keyword>
<evidence type="ECO:0000259" key="12">
    <source>
        <dbReference type="PROSITE" id="PS50262"/>
    </source>
</evidence>
<dbReference type="GO" id="GO:0005886">
    <property type="term" value="C:plasma membrane"/>
    <property type="evidence" value="ECO:0007669"/>
    <property type="project" value="UniProtKB-SubCell"/>
</dbReference>
<dbReference type="KEGG" id="char:105905903"/>
<organism evidence="13 14">
    <name type="scientific">Clupea harengus</name>
    <name type="common">Atlantic herring</name>
    <dbReference type="NCBI Taxonomy" id="7950"/>
    <lineage>
        <taxon>Eukaryota</taxon>
        <taxon>Metazoa</taxon>
        <taxon>Chordata</taxon>
        <taxon>Craniata</taxon>
        <taxon>Vertebrata</taxon>
        <taxon>Euteleostomi</taxon>
        <taxon>Actinopterygii</taxon>
        <taxon>Neopterygii</taxon>
        <taxon>Teleostei</taxon>
        <taxon>Clupei</taxon>
        <taxon>Clupeiformes</taxon>
        <taxon>Clupeoidei</taxon>
        <taxon>Clupeidae</taxon>
        <taxon>Clupea</taxon>
    </lineage>
</organism>
<dbReference type="PRINTS" id="PR01157">
    <property type="entry name" value="P2YPURNOCPTR"/>
</dbReference>
<dbReference type="InterPro" id="IPR017452">
    <property type="entry name" value="GPCR_Rhodpsn_7TM"/>
</dbReference>
<evidence type="ECO:0000256" key="5">
    <source>
        <dbReference type="ARBA" id="ARBA00023040"/>
    </source>
</evidence>
<evidence type="ECO:0000256" key="1">
    <source>
        <dbReference type="ARBA" id="ARBA00004651"/>
    </source>
</evidence>
<dbReference type="OrthoDB" id="9944627at2759"/>
<dbReference type="Proteomes" id="UP000515152">
    <property type="component" value="Chromosome 2"/>
</dbReference>
<evidence type="ECO:0000256" key="3">
    <source>
        <dbReference type="ARBA" id="ARBA00022692"/>
    </source>
</evidence>
<dbReference type="GO" id="GO:0007200">
    <property type="term" value="P:phospholipase C-activating G protein-coupled receptor signaling pathway"/>
    <property type="evidence" value="ECO:0007669"/>
    <property type="project" value="TreeGrafter"/>
</dbReference>
<dbReference type="PANTHER" id="PTHR24232:SF25">
    <property type="entry name" value="P2Y PURINOCEPTOR 8"/>
    <property type="match status" value="1"/>
</dbReference>
<keyword evidence="8" id="KW-0325">Glycoprotein</keyword>
<evidence type="ECO:0000256" key="6">
    <source>
        <dbReference type="ARBA" id="ARBA00023136"/>
    </source>
</evidence>
<reference evidence="14" key="1">
    <citation type="submission" date="2025-08" db="UniProtKB">
        <authorList>
            <consortium name="RefSeq"/>
        </authorList>
    </citation>
    <scope>IDENTIFICATION</scope>
</reference>
<comment type="similarity">
    <text evidence="10">Belongs to the G-protein coupled receptor 1 family.</text>
</comment>
<comment type="subcellular location">
    <subcellularLocation>
        <location evidence="1">Cell membrane</location>
        <topology evidence="1">Multi-pass membrane protein</topology>
    </subcellularLocation>
</comment>
<evidence type="ECO:0000256" key="8">
    <source>
        <dbReference type="ARBA" id="ARBA00023180"/>
    </source>
</evidence>
<evidence type="ECO:0000313" key="13">
    <source>
        <dbReference type="Proteomes" id="UP000515152"/>
    </source>
</evidence>
<dbReference type="GeneID" id="105905903"/>
<keyword evidence="7 10" id="KW-0675">Receptor</keyword>
<feature type="transmembrane region" description="Helical" evidence="11">
    <location>
        <begin position="188"/>
        <end position="217"/>
    </location>
</feature>
<proteinExistence type="inferred from homology"/>
<dbReference type="Pfam" id="PF00001">
    <property type="entry name" value="7tm_1"/>
    <property type="match status" value="1"/>
</dbReference>
<feature type="transmembrane region" description="Helical" evidence="11">
    <location>
        <begin position="24"/>
        <end position="49"/>
    </location>
</feature>
<feature type="transmembrane region" description="Helical" evidence="11">
    <location>
        <begin position="237"/>
        <end position="261"/>
    </location>
</feature>
<protein>
    <submittedName>
        <fullName evidence="14">P2Y purinoceptor 8</fullName>
    </submittedName>
</protein>
<evidence type="ECO:0000313" key="14">
    <source>
        <dbReference type="RefSeq" id="XP_012689412.1"/>
    </source>
</evidence>
<dbReference type="PRINTS" id="PR00237">
    <property type="entry name" value="GPCRRHODOPSN"/>
</dbReference>
<evidence type="ECO:0000256" key="11">
    <source>
        <dbReference type="SAM" id="Phobius"/>
    </source>
</evidence>
<name>A0A6P3W635_CLUHA</name>
<feature type="transmembrane region" description="Helical" evidence="11">
    <location>
        <begin position="91"/>
        <end position="119"/>
    </location>
</feature>
<feature type="transmembrane region" description="Helical" evidence="11">
    <location>
        <begin position="61"/>
        <end position="85"/>
    </location>
</feature>
<keyword evidence="5 10" id="KW-0297">G-protein coupled receptor</keyword>
<dbReference type="GO" id="GO:0035025">
    <property type="term" value="P:positive regulation of Rho protein signal transduction"/>
    <property type="evidence" value="ECO:0007669"/>
    <property type="project" value="TreeGrafter"/>
</dbReference>